<feature type="domain" description="DAHP synthase ferredoxin-like" evidence="3">
    <location>
        <begin position="10"/>
        <end position="76"/>
    </location>
</feature>
<keyword evidence="1 4" id="KW-0808">Transferase</keyword>
<dbReference type="SUPFAM" id="SSF51569">
    <property type="entry name" value="Aldolase"/>
    <property type="match status" value="1"/>
</dbReference>
<evidence type="ECO:0000313" key="5">
    <source>
        <dbReference type="EMBL" id="TCU88693.1"/>
    </source>
</evidence>
<dbReference type="InterPro" id="IPR041071">
    <property type="entry name" value="DAHP_snth_FXD"/>
</dbReference>
<dbReference type="EMBL" id="UGHR01000001">
    <property type="protein sequence ID" value="STQ91236.1"/>
    <property type="molecule type" value="Genomic_DNA"/>
</dbReference>
<organism evidence="4 6">
    <name type="scientific">Iodobacter fluviatilis</name>
    <dbReference type="NCBI Taxonomy" id="537"/>
    <lineage>
        <taxon>Bacteria</taxon>
        <taxon>Pseudomonadati</taxon>
        <taxon>Pseudomonadota</taxon>
        <taxon>Betaproteobacteria</taxon>
        <taxon>Neisseriales</taxon>
        <taxon>Chitinibacteraceae</taxon>
        <taxon>Iodobacter</taxon>
    </lineage>
</organism>
<dbReference type="NCBIfam" id="NF006421">
    <property type="entry name" value="PRK08673.1"/>
    <property type="match status" value="1"/>
</dbReference>
<evidence type="ECO:0000256" key="1">
    <source>
        <dbReference type="ARBA" id="ARBA00022679"/>
    </source>
</evidence>
<dbReference type="PANTHER" id="PTHR43018">
    <property type="entry name" value="PHOSPHO-2-DEHYDRO-3-DEOXYHEPTONATE ALDOLASE"/>
    <property type="match status" value="1"/>
</dbReference>
<proteinExistence type="predicted"/>
<keyword evidence="7" id="KW-1185">Reference proteome</keyword>
<dbReference type="Gene3D" id="3.20.20.70">
    <property type="entry name" value="Aldolase class I"/>
    <property type="match status" value="1"/>
</dbReference>
<evidence type="ECO:0000259" key="2">
    <source>
        <dbReference type="Pfam" id="PF00793"/>
    </source>
</evidence>
<feature type="domain" description="DAHP synthetase I/KDSA" evidence="2">
    <location>
        <begin position="96"/>
        <end position="329"/>
    </location>
</feature>
<evidence type="ECO:0000313" key="7">
    <source>
        <dbReference type="Proteomes" id="UP000295794"/>
    </source>
</evidence>
<name>A0A377Q7J9_9NEIS</name>
<protein>
    <submittedName>
        <fullName evidence="5">3-deoxy-D-arabinoheptulosonate-7-phosphate synthase</fullName>
    </submittedName>
    <submittedName>
        <fullName evidence="4">Phospho-2-dehydro-3-deoxyheptonate aldolase</fullName>
        <ecNumber evidence="4">2.5.1.54</ecNumber>
    </submittedName>
</protein>
<sequence length="345" mass="37475">MGLYIKGNRMIIVMKYGADEAQIEAVVHKIHQSGLKEHLSRGAELTIIGVIGDEERLDPSRFAILPGVDRVNRVAKQYKIVSRSTHPHGTTIKVRGIEIGGAQIQIIAGPYAAESAQQMDLSADALALISCRLMRCGAFHSPPYAVPRKEREALAWLKHAAARHQLPVVAELSDVRMLDAFMEHDIEMIQIGERNMQNLDLLREVGRINKPIILKRGVSATIVEWLMAAESIAAGGNHNIIFCEHGIRTFENAYRNVLDVSAIAVLKQETHLPVMVDPSDACGKSWMVPALTKAAIAAGADGILLDVHPNPAEALYAADQTLSPLDLAQLIAGLQPLAAALGRSL</sequence>
<dbReference type="Pfam" id="PF00793">
    <property type="entry name" value="DAHP_synth_1"/>
    <property type="match status" value="1"/>
</dbReference>
<dbReference type="InterPro" id="IPR013785">
    <property type="entry name" value="Aldolase_TIM"/>
</dbReference>
<evidence type="ECO:0000313" key="4">
    <source>
        <dbReference type="EMBL" id="STQ91236.1"/>
    </source>
</evidence>
<dbReference type="Gene3D" id="3.30.70.1140">
    <property type="entry name" value="Phospho-2-dehydro-3-deoxyheptonate aldolase, domain 1"/>
    <property type="match status" value="1"/>
</dbReference>
<dbReference type="InterPro" id="IPR006218">
    <property type="entry name" value="DAHP1/KDSA"/>
</dbReference>
<dbReference type="Pfam" id="PF18152">
    <property type="entry name" value="DAHP_snth_FXD"/>
    <property type="match status" value="1"/>
</dbReference>
<dbReference type="PANTHER" id="PTHR43018:SF1">
    <property type="entry name" value="PROTEIN AROA(G)"/>
    <property type="match status" value="1"/>
</dbReference>
<dbReference type="InterPro" id="IPR052899">
    <property type="entry name" value="Class-I_DAHP_synthase"/>
</dbReference>
<dbReference type="EMBL" id="SMBT01000003">
    <property type="protein sequence ID" value="TCU88693.1"/>
    <property type="molecule type" value="Genomic_DNA"/>
</dbReference>
<gene>
    <name evidence="4" type="primary">aroF</name>
    <name evidence="5" type="ORF">EV682_103277</name>
    <name evidence="4" type="ORF">NCTC11159_02308</name>
</gene>
<dbReference type="GO" id="GO:0003849">
    <property type="term" value="F:3-deoxy-7-phosphoheptulonate synthase activity"/>
    <property type="evidence" value="ECO:0007669"/>
    <property type="project" value="UniProtKB-EC"/>
</dbReference>
<dbReference type="Proteomes" id="UP000255108">
    <property type="component" value="Unassembled WGS sequence"/>
</dbReference>
<accession>A0A377Q7J9</accession>
<dbReference type="AlphaFoldDB" id="A0A377Q7J9"/>
<reference evidence="4 6" key="1">
    <citation type="submission" date="2018-06" db="EMBL/GenBank/DDBJ databases">
        <authorList>
            <consortium name="Pathogen Informatics"/>
            <person name="Doyle S."/>
        </authorList>
    </citation>
    <scope>NUCLEOTIDE SEQUENCE [LARGE SCALE GENOMIC DNA]</scope>
    <source>
        <strain evidence="4 6">NCTC11159</strain>
    </source>
</reference>
<dbReference type="Proteomes" id="UP000295794">
    <property type="component" value="Unassembled WGS sequence"/>
</dbReference>
<evidence type="ECO:0000259" key="3">
    <source>
        <dbReference type="Pfam" id="PF18152"/>
    </source>
</evidence>
<evidence type="ECO:0000313" key="6">
    <source>
        <dbReference type="Proteomes" id="UP000255108"/>
    </source>
</evidence>
<dbReference type="EC" id="2.5.1.54" evidence="4"/>
<reference evidence="5 7" key="2">
    <citation type="submission" date="2019-03" db="EMBL/GenBank/DDBJ databases">
        <title>Genomic Encyclopedia of Type Strains, Phase IV (KMG-IV): sequencing the most valuable type-strain genomes for metagenomic binning, comparative biology and taxonomic classification.</title>
        <authorList>
            <person name="Goeker M."/>
        </authorList>
    </citation>
    <scope>NUCLEOTIDE SEQUENCE [LARGE SCALE GENOMIC DNA]</scope>
    <source>
        <strain evidence="5 7">DSM 3764</strain>
    </source>
</reference>